<dbReference type="EMBL" id="CP003390">
    <property type="protein sequence ID" value="AFI83949.1"/>
    <property type="molecule type" value="Genomic_DNA"/>
</dbReference>
<dbReference type="eggNOG" id="COG0438">
    <property type="taxonomic scope" value="Bacteria"/>
</dbReference>
<dbReference type="PANTHER" id="PTHR12526">
    <property type="entry name" value="GLYCOSYLTRANSFERASE"/>
    <property type="match status" value="1"/>
</dbReference>
<evidence type="ECO:0000259" key="2">
    <source>
        <dbReference type="Pfam" id="PF13439"/>
    </source>
</evidence>
<dbReference type="STRING" id="754476.Q7A_1109"/>
<dbReference type="GO" id="GO:0016757">
    <property type="term" value="F:glycosyltransferase activity"/>
    <property type="evidence" value="ECO:0007669"/>
    <property type="project" value="InterPro"/>
</dbReference>
<dbReference type="Gene3D" id="3.40.50.2000">
    <property type="entry name" value="Glycogen Phosphorylase B"/>
    <property type="match status" value="2"/>
</dbReference>
<feature type="domain" description="Glycosyltransferase subfamily 4-like N-terminal" evidence="2">
    <location>
        <begin position="7"/>
        <end position="134"/>
    </location>
</feature>
<reference evidence="3 4" key="1">
    <citation type="journal article" date="2012" name="J. Bacteriol.">
        <title>Complete genome sequences of Methylophaga sp. strain JAM1 and Methylophaga sp. strain JAM7.</title>
        <authorList>
            <person name="Villeneuve C."/>
            <person name="Martineau C."/>
            <person name="Mauffrey F."/>
            <person name="Villemur R."/>
        </authorList>
    </citation>
    <scope>NUCLEOTIDE SEQUENCE [LARGE SCALE GENOMIC DNA]</scope>
    <source>
        <strain evidence="3 4">JAM1</strain>
    </source>
</reference>
<name>I1XHT0_METNJ</name>
<evidence type="ECO:0000259" key="1">
    <source>
        <dbReference type="Pfam" id="PF00534"/>
    </source>
</evidence>
<dbReference type="AlphaFoldDB" id="I1XHT0"/>
<dbReference type="HOGENOM" id="CLU_009583_2_1_6"/>
<feature type="domain" description="Glycosyl transferase family 1" evidence="1">
    <location>
        <begin position="151"/>
        <end position="308"/>
    </location>
</feature>
<dbReference type="PANTHER" id="PTHR12526:SF627">
    <property type="entry name" value="D-RHAMNOSYLTRANSFERASE WBPZ"/>
    <property type="match status" value="1"/>
</dbReference>
<dbReference type="KEGG" id="mej:Q7A_1109"/>
<dbReference type="GO" id="GO:1901135">
    <property type="term" value="P:carbohydrate derivative metabolic process"/>
    <property type="evidence" value="ECO:0007669"/>
    <property type="project" value="UniProtKB-ARBA"/>
</dbReference>
<dbReference type="Proteomes" id="UP000009144">
    <property type="component" value="Chromosome"/>
</dbReference>
<dbReference type="Pfam" id="PF00534">
    <property type="entry name" value="Glycos_transf_1"/>
    <property type="match status" value="1"/>
</dbReference>
<sequence length="334" mass="38206">MALSDNPEPAEVEVYKHRVHRCKQYLNIASTGFSFEVFDKFKQLSKWADVIHYHYPWPLMDVLHCLSGVNKPSVVTYHSDIVRQKVLLHLYRPLRNKFLGKVDRIVATSPNYLKTSYALQRFRNKVDVIPIGLNRQAYPEPKPELYEYWRNKVGEKFFLFIGVLRYYKGLHILIEAAEDTEYPIIIVGAGPVEAELKQQVHESGIKNIHFVGPVSDMDKSALLDLCFGVVFPSHLRSEAFGISLLEGAMYGKPMISSEIGTGTTYINIDQLTGLVVPPADPNALSKAMNWLWAHPKEASEMGVRAKKRYEELFTAEEMVKKYVMMYQSLVRSSC</sequence>
<dbReference type="CDD" id="cd03795">
    <property type="entry name" value="GT4_WfcD-like"/>
    <property type="match status" value="1"/>
</dbReference>
<protein>
    <submittedName>
        <fullName evidence="3">Glycosyltransferase</fullName>
    </submittedName>
</protein>
<dbReference type="Pfam" id="PF13439">
    <property type="entry name" value="Glyco_transf_4"/>
    <property type="match status" value="1"/>
</dbReference>
<reference evidence="3 4" key="2">
    <citation type="journal article" date="2013" name="Int. J. Syst. Evol. Microbiol.">
        <title>Methylophaga nitratireducenticrescens sp. nov. and Methylophaga frappieri sp. nov., isolated from the biofilm of the methanol-fed denitrification system treating the seawater at the Montreal Biodome.</title>
        <authorList>
            <person name="Villeneuve C."/>
            <person name="Martineau C."/>
            <person name="Mauffrey F."/>
            <person name="Villemur R."/>
        </authorList>
    </citation>
    <scope>NUCLEOTIDE SEQUENCE [LARGE SCALE GENOMIC DNA]</scope>
    <source>
        <strain evidence="3 4">JAM1</strain>
    </source>
</reference>
<gene>
    <name evidence="3" type="ordered locus">Q7A_1109</name>
</gene>
<evidence type="ECO:0000313" key="4">
    <source>
        <dbReference type="Proteomes" id="UP000009144"/>
    </source>
</evidence>
<dbReference type="InterPro" id="IPR001296">
    <property type="entry name" value="Glyco_trans_1"/>
</dbReference>
<keyword evidence="4" id="KW-1185">Reference proteome</keyword>
<dbReference type="SUPFAM" id="SSF53756">
    <property type="entry name" value="UDP-Glycosyltransferase/glycogen phosphorylase"/>
    <property type="match status" value="1"/>
</dbReference>
<organism evidence="3 4">
    <name type="scientific">Methylophaga nitratireducenticrescens</name>
    <dbReference type="NCBI Taxonomy" id="754476"/>
    <lineage>
        <taxon>Bacteria</taxon>
        <taxon>Pseudomonadati</taxon>
        <taxon>Pseudomonadota</taxon>
        <taxon>Gammaproteobacteria</taxon>
        <taxon>Thiotrichales</taxon>
        <taxon>Piscirickettsiaceae</taxon>
        <taxon>Methylophaga</taxon>
    </lineage>
</organism>
<dbReference type="PATRIC" id="fig|754476.3.peg.1093"/>
<dbReference type="InterPro" id="IPR028098">
    <property type="entry name" value="Glyco_trans_4-like_N"/>
</dbReference>
<evidence type="ECO:0000313" key="3">
    <source>
        <dbReference type="EMBL" id="AFI83949.1"/>
    </source>
</evidence>
<accession>I1XHT0</accession>
<proteinExistence type="predicted"/>